<feature type="compositionally biased region" description="Basic and acidic residues" evidence="5">
    <location>
        <begin position="316"/>
        <end position="354"/>
    </location>
</feature>
<dbReference type="InterPro" id="IPR041367">
    <property type="entry name" value="Znf-CCCH_4"/>
</dbReference>
<evidence type="ECO:0000256" key="4">
    <source>
        <dbReference type="PROSITE-ProRule" id="PRU00723"/>
    </source>
</evidence>
<protein>
    <submittedName>
        <fullName evidence="7">Nuclear protein NHN1</fullName>
    </submittedName>
</protein>
<dbReference type="SMART" id="SM00356">
    <property type="entry name" value="ZnF_C3H1"/>
    <property type="match status" value="1"/>
</dbReference>
<feature type="region of interest" description="Disordered" evidence="5">
    <location>
        <begin position="843"/>
        <end position="887"/>
    </location>
</feature>
<evidence type="ECO:0000256" key="1">
    <source>
        <dbReference type="ARBA" id="ARBA00022723"/>
    </source>
</evidence>
<dbReference type="GO" id="GO:0003723">
    <property type="term" value="F:RNA binding"/>
    <property type="evidence" value="ECO:0007669"/>
    <property type="project" value="TreeGrafter"/>
</dbReference>
<feature type="region of interest" description="Disordered" evidence="5">
    <location>
        <begin position="1"/>
        <end position="110"/>
    </location>
</feature>
<feature type="compositionally biased region" description="Basic and acidic residues" evidence="5">
    <location>
        <begin position="495"/>
        <end position="505"/>
    </location>
</feature>
<feature type="compositionally biased region" description="Pro residues" evidence="5">
    <location>
        <begin position="371"/>
        <end position="382"/>
    </location>
</feature>
<dbReference type="PANTHER" id="PTHR46582">
    <property type="entry name" value="ZINC FINGER CCCH DOMAIN-CONTAINING PROTEIN 18"/>
    <property type="match status" value="1"/>
</dbReference>
<organism evidence="7">
    <name type="scientific">Rhipicephalus appendiculatus</name>
    <name type="common">Brown ear tick</name>
    <dbReference type="NCBI Taxonomy" id="34631"/>
    <lineage>
        <taxon>Eukaryota</taxon>
        <taxon>Metazoa</taxon>
        <taxon>Ecdysozoa</taxon>
        <taxon>Arthropoda</taxon>
        <taxon>Chelicerata</taxon>
        <taxon>Arachnida</taxon>
        <taxon>Acari</taxon>
        <taxon>Parasitiformes</taxon>
        <taxon>Ixodida</taxon>
        <taxon>Ixodoidea</taxon>
        <taxon>Ixodidae</taxon>
        <taxon>Rhipicephalinae</taxon>
        <taxon>Rhipicephalus</taxon>
        <taxon>Rhipicephalus</taxon>
    </lineage>
</organism>
<name>A0A131Z2J8_RHIAP</name>
<feature type="compositionally biased region" description="Basic and acidic residues" evidence="5">
    <location>
        <begin position="748"/>
        <end position="762"/>
    </location>
</feature>
<evidence type="ECO:0000256" key="2">
    <source>
        <dbReference type="ARBA" id="ARBA00022771"/>
    </source>
</evidence>
<dbReference type="PANTHER" id="PTHR46582:SF1">
    <property type="entry name" value="ZINC FINGER CCCH DOMAIN-CONTAINING PROTEIN 18"/>
    <property type="match status" value="1"/>
</dbReference>
<feature type="domain" description="C3H1-type" evidence="6">
    <location>
        <begin position="213"/>
        <end position="240"/>
    </location>
</feature>
<dbReference type="GO" id="GO:0008270">
    <property type="term" value="F:zinc ion binding"/>
    <property type="evidence" value="ECO:0007669"/>
    <property type="project" value="UniProtKB-KW"/>
</dbReference>
<feature type="zinc finger region" description="C3H1-type" evidence="4">
    <location>
        <begin position="213"/>
        <end position="240"/>
    </location>
</feature>
<feature type="compositionally biased region" description="Low complexity" evidence="5">
    <location>
        <begin position="706"/>
        <end position="723"/>
    </location>
</feature>
<accession>A0A131Z2J8</accession>
<feature type="region of interest" description="Disordered" evidence="5">
    <location>
        <begin position="124"/>
        <end position="213"/>
    </location>
</feature>
<feature type="compositionally biased region" description="Acidic residues" evidence="5">
    <location>
        <begin position="187"/>
        <end position="197"/>
    </location>
</feature>
<feature type="compositionally biased region" description="Basic and acidic residues" evidence="5">
    <location>
        <begin position="389"/>
        <end position="398"/>
    </location>
</feature>
<keyword evidence="2 4" id="KW-0863">Zinc-finger</keyword>
<dbReference type="InterPro" id="IPR036855">
    <property type="entry name" value="Znf_CCCH_sf"/>
</dbReference>
<feature type="compositionally biased region" description="Basic and acidic residues" evidence="5">
    <location>
        <begin position="151"/>
        <end position="165"/>
    </location>
</feature>
<evidence type="ECO:0000256" key="3">
    <source>
        <dbReference type="ARBA" id="ARBA00022833"/>
    </source>
</evidence>
<reference evidence="7" key="1">
    <citation type="journal article" date="2016" name="Ticks Tick Borne Dis.">
        <title>De novo assembly and annotation of the salivary gland transcriptome of Rhipicephalus appendiculatus male and female ticks during blood feeding.</title>
        <authorList>
            <person name="de Castro M.H."/>
            <person name="de Klerk D."/>
            <person name="Pienaar R."/>
            <person name="Latif A.A."/>
            <person name="Rees D.J."/>
            <person name="Mans B.J."/>
        </authorList>
    </citation>
    <scope>NUCLEOTIDE SEQUENCE</scope>
    <source>
        <tissue evidence="7">Salivary glands</tissue>
    </source>
</reference>
<feature type="compositionally biased region" description="Basic and acidic residues" evidence="5">
    <location>
        <begin position="845"/>
        <end position="859"/>
    </location>
</feature>
<sequence length="909" mass="98900">MASIEEHQELAVGSSGASDCEGSATGSLAGPQSPEVPGSALEEGEAVAERKSEEPAVQEAEPVTVAPIHSPGGCNEGVVESEEEGAVHSPEPAPQQHLTEDISEDAVEAAPAVPVAKKCLNSRSMEPLEGELDFEDDAPPESPSGTSLDKASNKESKEGKTKADNLEEGEAEDDGEVSDVSGTELSVQDDDLEEGELPEGAGGGTGTTRKAAQAPRPICRFFNKGQCTWGSSCRFIHPGINDRGNYNMFATVPKPPHHHMPPPIGGPAAVMRGGAPPPEFLGPPMPPLPPPPEEMMLPPVESAWERGLRHAKELMKRASRRKEQEPDFEEKRLNIVPPHHDRTPLQSEVDKENDFYGASVPPTSRGMSPPYVRPPMPPPPPHHLPRGGRRGDSRRDDFYGFDEPDPLEHSEREAREYWHGGRYENFEVRWSNRQEYDHRDRREKDRRPGRSYDREKGSYSHSNRSDRPHGGGSEREPRWREDRFQDAPPPPLNRSRPDEWRDPWRRSKTPKGRRSRSRGRNRRSFSNCSSRSLSSQSSRTSDSCSRSSSSRSSYTSYDSRSRSRSPAPATAPAGRPRGNQPPSRGPPMYGPPSQGPGKQGGGASGGTSGGTGGARSPVLDRRKQYNPSPPPSTTPLSPSRKSRRKAPSPPPSKQKKSRSGSFSASSSRSRSRNTILSKGGTLETKKRFMVTSSSSRTPSRSRSRSYTRSPSLNSVSSTSSSPSCRRIQASSAGGASMLPSRNPSPPKKVSEGSKKRIEKDLLTKGTPPVKREIPLPPPASVGFGQSGMMLGYREPLPPPLDLGGFEDDAAQRQAREAALRQQGISQKPQIKLTLIKKSLPMAALCKKEEPAVKNNGDKGAKKRPASPKLVSSPSPPPTGRKSTTLRREELLKQLKAVEDAIARKRAKFS</sequence>
<feature type="compositionally biased region" description="Pro residues" evidence="5">
    <location>
        <begin position="583"/>
        <end position="594"/>
    </location>
</feature>
<dbReference type="InterPro" id="IPR000571">
    <property type="entry name" value="Znf_CCCH"/>
</dbReference>
<feature type="compositionally biased region" description="Basic residues" evidence="5">
    <location>
        <begin position="506"/>
        <end position="523"/>
    </location>
</feature>
<dbReference type="Pfam" id="PF18044">
    <property type="entry name" value="zf-CCCH_4"/>
    <property type="match status" value="1"/>
</dbReference>
<feature type="compositionally biased region" description="Low complexity" evidence="5">
    <location>
        <begin position="524"/>
        <end position="582"/>
    </location>
</feature>
<feature type="compositionally biased region" description="Gly residues" evidence="5">
    <location>
        <begin position="597"/>
        <end position="613"/>
    </location>
</feature>
<dbReference type="InterPro" id="IPR052647">
    <property type="entry name" value="Zinc_finger_CCCH-type"/>
</dbReference>
<feature type="compositionally biased region" description="Acidic residues" evidence="5">
    <location>
        <begin position="128"/>
        <end position="139"/>
    </location>
</feature>
<feature type="compositionally biased region" description="Basic and acidic residues" evidence="5">
    <location>
        <begin position="406"/>
        <end position="485"/>
    </location>
</feature>
<dbReference type="GO" id="GO:0071011">
    <property type="term" value="C:precatalytic spliceosome"/>
    <property type="evidence" value="ECO:0007669"/>
    <property type="project" value="TreeGrafter"/>
</dbReference>
<dbReference type="PROSITE" id="PS50103">
    <property type="entry name" value="ZF_C3H1"/>
    <property type="match status" value="1"/>
</dbReference>
<dbReference type="SUPFAM" id="SSF90229">
    <property type="entry name" value="CCCH zinc finger"/>
    <property type="match status" value="1"/>
</dbReference>
<dbReference type="EMBL" id="GEDV01002924">
    <property type="protein sequence ID" value="JAP85633.1"/>
    <property type="molecule type" value="Transcribed_RNA"/>
</dbReference>
<keyword evidence="3 4" id="KW-0862">Zinc</keyword>
<feature type="compositionally biased region" description="Low complexity" evidence="5">
    <location>
        <begin position="659"/>
        <end position="668"/>
    </location>
</feature>
<proteinExistence type="predicted"/>
<evidence type="ECO:0000313" key="7">
    <source>
        <dbReference type="EMBL" id="JAP85633.1"/>
    </source>
</evidence>
<dbReference type="AlphaFoldDB" id="A0A131Z2J8"/>
<dbReference type="Gene3D" id="4.10.1000.10">
    <property type="entry name" value="Zinc finger, CCCH-type"/>
    <property type="match status" value="1"/>
</dbReference>
<evidence type="ECO:0000256" key="5">
    <source>
        <dbReference type="SAM" id="MobiDB-lite"/>
    </source>
</evidence>
<feature type="region of interest" description="Disordered" evidence="5">
    <location>
        <begin position="316"/>
        <end position="782"/>
    </location>
</feature>
<evidence type="ECO:0000259" key="6">
    <source>
        <dbReference type="PROSITE" id="PS50103"/>
    </source>
</evidence>
<keyword evidence="1 4" id="KW-0479">Metal-binding</keyword>
<feature type="compositionally biased region" description="Acidic residues" evidence="5">
    <location>
        <begin position="166"/>
        <end position="177"/>
    </location>
</feature>